<evidence type="ECO:0000259" key="1">
    <source>
        <dbReference type="SMART" id="SM00849"/>
    </source>
</evidence>
<sequence length="220" mass="24474">MIHSLKVGRANVFVIQEEKTIIVDTGSPKKSDFLLQSLYKLGVTKNSVSLILLTHGHLDHFGNINEIRSVFNAPVAIHREDVGALEKGQDSYLKPTRKRGALIKPFLHGKIKGTSPDMLIDTTLSLKPFGVNGKVVHTPGHTDGSLSVILKNKEMIIGDLLMGGHIGGFFLPHKPRHHYFAHNMDTAQKSIQRLLHEKPSKIYVGHGGPLTFRDIQKREF</sequence>
<dbReference type="PATRIC" id="fig|135735.6.peg.1927"/>
<dbReference type="Proteomes" id="UP000036202">
    <property type="component" value="Chromosome"/>
</dbReference>
<reference evidence="3" key="2">
    <citation type="submission" date="2015-06" db="EMBL/GenBank/DDBJ databases">
        <title>Genome Sequence of Bacillus endophyticus and Analysis of its Companion Mechanism in the Ketogulonigenium vulgare-Bacillus strain Consortium.</title>
        <authorList>
            <person name="Jia N."/>
            <person name="Du J."/>
            <person name="Ding M.-Z."/>
            <person name="Gao F."/>
            <person name="Yuan Y.-J."/>
        </authorList>
    </citation>
    <scope>NUCLEOTIDE SEQUENCE [LARGE SCALE GENOMIC DNA]</scope>
    <source>
        <strain evidence="3">Hbe603</strain>
    </source>
</reference>
<dbReference type="InterPro" id="IPR001279">
    <property type="entry name" value="Metallo-B-lactamas"/>
</dbReference>
<dbReference type="Pfam" id="PF00753">
    <property type="entry name" value="Lactamase_B"/>
    <property type="match status" value="1"/>
</dbReference>
<proteinExistence type="predicted"/>
<dbReference type="SUPFAM" id="SSF56281">
    <property type="entry name" value="Metallo-hydrolase/oxidoreductase"/>
    <property type="match status" value="1"/>
</dbReference>
<dbReference type="InterPro" id="IPR036866">
    <property type="entry name" value="RibonucZ/Hydroxyglut_hydro"/>
</dbReference>
<feature type="domain" description="Metallo-beta-lactamase" evidence="1">
    <location>
        <begin position="9"/>
        <end position="206"/>
    </location>
</feature>
<accession>A0A0H4KF83</accession>
<name>A0A0H4KF83_9BACI</name>
<gene>
    <name evidence="2" type="ORF">BEH_09305</name>
</gene>
<keyword evidence="3" id="KW-1185">Reference proteome</keyword>
<dbReference type="EMBL" id="CP011974">
    <property type="protein sequence ID" value="AKO92270.1"/>
    <property type="molecule type" value="Genomic_DNA"/>
</dbReference>
<dbReference type="Gene3D" id="3.60.15.10">
    <property type="entry name" value="Ribonuclease Z/Hydroxyacylglutathione hydrolase-like"/>
    <property type="match status" value="1"/>
</dbReference>
<reference evidence="2 3" key="1">
    <citation type="journal article" date="2015" name="PLoS ONE">
        <title>Genome Sequence of Bacillus endophyticus and Analysis of Its Companion Mechanism in the Ketogulonigenium vulgare-Bacillus Strain Consortium.</title>
        <authorList>
            <person name="Jia N."/>
            <person name="Du J."/>
            <person name="Ding M.Z."/>
            <person name="Gao F."/>
            <person name="Yuan Y.J."/>
        </authorList>
    </citation>
    <scope>NUCLEOTIDE SEQUENCE [LARGE SCALE GENOMIC DNA]</scope>
    <source>
        <strain evidence="2 3">Hbe603</strain>
    </source>
</reference>
<dbReference type="OrthoDB" id="9802248at2"/>
<dbReference type="PANTHER" id="PTHR42951:SF17">
    <property type="entry name" value="METALLO-BETA-LACTAMASE DOMAIN-CONTAINING PROTEIN"/>
    <property type="match status" value="1"/>
</dbReference>
<dbReference type="PANTHER" id="PTHR42951">
    <property type="entry name" value="METALLO-BETA-LACTAMASE DOMAIN-CONTAINING"/>
    <property type="match status" value="1"/>
</dbReference>
<dbReference type="SMART" id="SM00849">
    <property type="entry name" value="Lactamase_B"/>
    <property type="match status" value="1"/>
</dbReference>
<dbReference type="KEGG" id="beo:BEH_09305"/>
<dbReference type="RefSeq" id="WP_046217083.1">
    <property type="nucleotide sequence ID" value="NZ_CP011974.1"/>
</dbReference>
<evidence type="ECO:0000313" key="2">
    <source>
        <dbReference type="EMBL" id="AKO92270.1"/>
    </source>
</evidence>
<dbReference type="AlphaFoldDB" id="A0A0H4KF83"/>
<evidence type="ECO:0000313" key="3">
    <source>
        <dbReference type="Proteomes" id="UP000036202"/>
    </source>
</evidence>
<dbReference type="InterPro" id="IPR050855">
    <property type="entry name" value="NDM-1-like"/>
</dbReference>
<protein>
    <recommendedName>
        <fullName evidence="1">Metallo-beta-lactamase domain-containing protein</fullName>
    </recommendedName>
</protein>
<organism evidence="2 3">
    <name type="scientific">Priestia filamentosa</name>
    <dbReference type="NCBI Taxonomy" id="1402861"/>
    <lineage>
        <taxon>Bacteria</taxon>
        <taxon>Bacillati</taxon>
        <taxon>Bacillota</taxon>
        <taxon>Bacilli</taxon>
        <taxon>Bacillales</taxon>
        <taxon>Bacillaceae</taxon>
        <taxon>Priestia</taxon>
    </lineage>
</organism>